<dbReference type="Gene3D" id="3.40.50.10320">
    <property type="entry name" value="LmbE-like"/>
    <property type="match status" value="1"/>
</dbReference>
<dbReference type="InterPro" id="IPR024078">
    <property type="entry name" value="LmbE-like_dom_sf"/>
</dbReference>
<protein>
    <submittedName>
        <fullName evidence="1">GlcNAc-PI de-N-acetylase</fullName>
    </submittedName>
</protein>
<evidence type="ECO:0000313" key="2">
    <source>
        <dbReference type="Proteomes" id="UP000029736"/>
    </source>
</evidence>
<dbReference type="OrthoDB" id="9778719at2"/>
<dbReference type="InterPro" id="IPR003737">
    <property type="entry name" value="GlcNAc_PI_deacetylase-related"/>
</dbReference>
<dbReference type="GO" id="GO:0016811">
    <property type="term" value="F:hydrolase activity, acting on carbon-nitrogen (but not peptide) bonds, in linear amides"/>
    <property type="evidence" value="ECO:0007669"/>
    <property type="project" value="TreeGrafter"/>
</dbReference>
<sequence>MKVDILAIGVHPDDVELSCSGTLLRHMDQGKTVGLLDLTRGELGTRGTAEIRDQEAADAAELLGASFRKNLEMEDGFFAYNPENIKKIIAIIREHQPEIILCNAVDDRHPDHGRAAKLTADACFYSGLVKIPTYDAEGNPHERWRPKAVYHYIQDFNLKPDFVVDISEYMERKLDLVKAFRSQFYVPDAKEYEQELSSPISSKSFMDFLKAKAATYGRPAGFDFGEGFTVPRTPGIQDLFQLS</sequence>
<organism evidence="1 2">
    <name type="scientific">Phaeodactylibacter xiamenensis</name>
    <dbReference type="NCBI Taxonomy" id="1524460"/>
    <lineage>
        <taxon>Bacteria</taxon>
        <taxon>Pseudomonadati</taxon>
        <taxon>Bacteroidota</taxon>
        <taxon>Saprospiria</taxon>
        <taxon>Saprospirales</taxon>
        <taxon>Haliscomenobacteraceae</taxon>
        <taxon>Phaeodactylibacter</taxon>
    </lineage>
</organism>
<reference evidence="1 2" key="1">
    <citation type="journal article" date="2014" name="Int. J. Syst. Evol. Microbiol.">
        <title>Phaeodactylibacter xiamenensis gen. nov., sp. nov., a member of the family Saprospiraceae isolated from the marine alga Phaeodactylum tricornutum.</title>
        <authorList>
            <person name="Chen Z.Jr."/>
            <person name="Lei X."/>
            <person name="Lai Q."/>
            <person name="Li Y."/>
            <person name="Zhang B."/>
            <person name="Zhang J."/>
            <person name="Zhang H."/>
            <person name="Yang L."/>
            <person name="Zheng W."/>
            <person name="Tian Y."/>
            <person name="Yu Z."/>
            <person name="Xu H.Jr."/>
            <person name="Zheng T."/>
        </authorList>
    </citation>
    <scope>NUCLEOTIDE SEQUENCE [LARGE SCALE GENOMIC DNA]</scope>
    <source>
        <strain evidence="1 2">KD52</strain>
    </source>
</reference>
<dbReference type="STRING" id="1524460.IX84_14015"/>
<dbReference type="AlphaFoldDB" id="A0A098S6A1"/>
<evidence type="ECO:0000313" key="1">
    <source>
        <dbReference type="EMBL" id="KGE87650.1"/>
    </source>
</evidence>
<keyword evidence="2" id="KW-1185">Reference proteome</keyword>
<dbReference type="RefSeq" id="WP_044221436.1">
    <property type="nucleotide sequence ID" value="NZ_JBKAGJ010000029.1"/>
</dbReference>
<accession>A0A098S6A1</accession>
<dbReference type="NCBIfam" id="TIGR04001">
    <property type="entry name" value="thiol_BshB1"/>
    <property type="match status" value="1"/>
</dbReference>
<dbReference type="PANTHER" id="PTHR12993">
    <property type="entry name" value="N-ACETYLGLUCOSAMINYL-PHOSPHATIDYLINOSITOL DE-N-ACETYLASE-RELATED"/>
    <property type="match status" value="1"/>
</dbReference>
<dbReference type="Proteomes" id="UP000029736">
    <property type="component" value="Unassembled WGS sequence"/>
</dbReference>
<dbReference type="PANTHER" id="PTHR12993:SF30">
    <property type="entry name" value="N-ACETYL-ALPHA-D-GLUCOSAMINYL L-MALATE DEACETYLASE 1"/>
    <property type="match status" value="1"/>
</dbReference>
<dbReference type="Pfam" id="PF02585">
    <property type="entry name" value="PIG-L"/>
    <property type="match status" value="1"/>
</dbReference>
<dbReference type="GO" id="GO:0019213">
    <property type="term" value="F:deacetylase activity"/>
    <property type="evidence" value="ECO:0007669"/>
    <property type="project" value="InterPro"/>
</dbReference>
<comment type="caution">
    <text evidence="1">The sequence shown here is derived from an EMBL/GenBank/DDBJ whole genome shotgun (WGS) entry which is preliminary data.</text>
</comment>
<dbReference type="SUPFAM" id="SSF102588">
    <property type="entry name" value="LmbE-like"/>
    <property type="match status" value="1"/>
</dbReference>
<proteinExistence type="predicted"/>
<name>A0A098S6A1_9BACT</name>
<dbReference type="EMBL" id="JPOS01000034">
    <property type="protein sequence ID" value="KGE87650.1"/>
    <property type="molecule type" value="Genomic_DNA"/>
</dbReference>
<dbReference type="GO" id="GO:0071793">
    <property type="term" value="P:bacillithiol biosynthetic process"/>
    <property type="evidence" value="ECO:0007669"/>
    <property type="project" value="InterPro"/>
</dbReference>
<gene>
    <name evidence="1" type="ORF">IX84_14015</name>
</gene>
<dbReference type="InterPro" id="IPR023842">
    <property type="entry name" value="Bacillithiol_biosynth_BshB1"/>
</dbReference>